<accession>A0A8E2JBW0</accession>
<evidence type="ECO:0000259" key="1">
    <source>
        <dbReference type="PROSITE" id="PS50141"/>
    </source>
</evidence>
<proteinExistence type="predicted"/>
<feature type="domain" description="A to I editase" evidence="1">
    <location>
        <begin position="1"/>
        <end position="321"/>
    </location>
</feature>
<sequence>MKCLPSSKIPLAHGTVLHDWHAEILAIRAFNRFLVQECADLAAAGMRSSTFIRRREDVEKTSAEYQPFAIQEDVKIHMYCSEAPCGDASMELVMEAQEDATPWPVSTSLGENSAENTHISVPVNLRGRSNFSLLGHVRLKPSRPDAPPTLSRSCTDKLALAQTTSLLSSLTSLLITPRSAYLSTLILPASQHVPAAITRAFSPSGRMSALTPSTVAKWEPQGYNFHPFKVETVDREFAYSRRCIHHQKPIPSNLSAVYFPHFQETLIGGVLQGRKQFDPRGASKLCRKSMWKAVADVAAFLAIPALVEATKGPRYEDVKAGDLLVGRREVEEVVKGKYGPLKGWVRNEGDGEFGLD</sequence>
<dbReference type="Pfam" id="PF02137">
    <property type="entry name" value="A_deamin"/>
    <property type="match status" value="1"/>
</dbReference>
<dbReference type="GO" id="GO:0003723">
    <property type="term" value="F:RNA binding"/>
    <property type="evidence" value="ECO:0007669"/>
    <property type="project" value="InterPro"/>
</dbReference>
<dbReference type="SMART" id="SM00552">
    <property type="entry name" value="ADEAMc"/>
    <property type="match status" value="1"/>
</dbReference>
<evidence type="ECO:0000313" key="2">
    <source>
        <dbReference type="EMBL" id="OCK76697.1"/>
    </source>
</evidence>
<dbReference type="PANTHER" id="PTHR47803">
    <property type="entry name" value="TRNA-SPECIFIC ADENOSINE DEAMINASE 1"/>
    <property type="match status" value="1"/>
</dbReference>
<dbReference type="AlphaFoldDB" id="A0A8E2JBW0"/>
<reference evidence="2 3" key="1">
    <citation type="journal article" date="2016" name="Nat. Commun.">
        <title>Ectomycorrhizal ecology is imprinted in the genome of the dominant symbiotic fungus Cenococcum geophilum.</title>
        <authorList>
            <consortium name="DOE Joint Genome Institute"/>
            <person name="Peter M."/>
            <person name="Kohler A."/>
            <person name="Ohm R.A."/>
            <person name="Kuo A."/>
            <person name="Krutzmann J."/>
            <person name="Morin E."/>
            <person name="Arend M."/>
            <person name="Barry K.W."/>
            <person name="Binder M."/>
            <person name="Choi C."/>
            <person name="Clum A."/>
            <person name="Copeland A."/>
            <person name="Grisel N."/>
            <person name="Haridas S."/>
            <person name="Kipfer T."/>
            <person name="LaButti K."/>
            <person name="Lindquist E."/>
            <person name="Lipzen A."/>
            <person name="Maire R."/>
            <person name="Meier B."/>
            <person name="Mihaltcheva S."/>
            <person name="Molinier V."/>
            <person name="Murat C."/>
            <person name="Poggeler S."/>
            <person name="Quandt C.A."/>
            <person name="Sperisen C."/>
            <person name="Tritt A."/>
            <person name="Tisserant E."/>
            <person name="Crous P.W."/>
            <person name="Henrissat B."/>
            <person name="Nehls U."/>
            <person name="Egli S."/>
            <person name="Spatafora J.W."/>
            <person name="Grigoriev I.V."/>
            <person name="Martin F.M."/>
        </authorList>
    </citation>
    <scope>NUCLEOTIDE SEQUENCE [LARGE SCALE GENOMIC DNA]</scope>
    <source>
        <strain evidence="2 3">CBS 459.81</strain>
    </source>
</reference>
<gene>
    <name evidence="2" type="ORF">K432DRAFT_428536</name>
</gene>
<dbReference type="Proteomes" id="UP000250266">
    <property type="component" value="Unassembled WGS sequence"/>
</dbReference>
<evidence type="ECO:0000313" key="3">
    <source>
        <dbReference type="Proteomes" id="UP000250266"/>
    </source>
</evidence>
<name>A0A8E2JBW0_9PEZI</name>
<dbReference type="PANTHER" id="PTHR47803:SF1">
    <property type="entry name" value="TRNA-SPECIFIC ADENOSINE DEAMINASE 1"/>
    <property type="match status" value="1"/>
</dbReference>
<dbReference type="EMBL" id="KV745188">
    <property type="protein sequence ID" value="OCK76697.1"/>
    <property type="molecule type" value="Genomic_DNA"/>
</dbReference>
<dbReference type="OrthoDB" id="10268011at2759"/>
<dbReference type="GO" id="GO:0043829">
    <property type="term" value="F:tRNA-specific adenosine-37 deaminase activity"/>
    <property type="evidence" value="ECO:0007669"/>
    <property type="project" value="TreeGrafter"/>
</dbReference>
<dbReference type="PROSITE" id="PS50141">
    <property type="entry name" value="A_DEAMIN_EDITASE"/>
    <property type="match status" value="1"/>
</dbReference>
<dbReference type="InterPro" id="IPR042935">
    <property type="entry name" value="Tad1"/>
</dbReference>
<dbReference type="InterPro" id="IPR002466">
    <property type="entry name" value="A_deamin"/>
</dbReference>
<keyword evidence="3" id="KW-1185">Reference proteome</keyword>
<organism evidence="2 3">
    <name type="scientific">Lepidopterella palustris CBS 459.81</name>
    <dbReference type="NCBI Taxonomy" id="1314670"/>
    <lineage>
        <taxon>Eukaryota</taxon>
        <taxon>Fungi</taxon>
        <taxon>Dikarya</taxon>
        <taxon>Ascomycota</taxon>
        <taxon>Pezizomycotina</taxon>
        <taxon>Dothideomycetes</taxon>
        <taxon>Pleosporomycetidae</taxon>
        <taxon>Mytilinidiales</taxon>
        <taxon>Argynnaceae</taxon>
        <taxon>Lepidopterella</taxon>
    </lineage>
</organism>
<dbReference type="GO" id="GO:0002100">
    <property type="term" value="P:tRNA wobble adenosine to inosine editing"/>
    <property type="evidence" value="ECO:0007669"/>
    <property type="project" value="InterPro"/>
</dbReference>
<protein>
    <submittedName>
        <fullName evidence="2">tRNA-specific adenosine deaminase</fullName>
    </submittedName>
</protein>